<name>A0A5C8ZJX0_9ACTN</name>
<dbReference type="Pfam" id="PF13396">
    <property type="entry name" value="PLDc_N"/>
    <property type="match status" value="1"/>
</dbReference>
<reference evidence="9 10" key="1">
    <citation type="submission" date="2019-07" db="EMBL/GenBank/DDBJ databases">
        <title>Quadrisphaera sp. strain DD2A genome sequencing and assembly.</title>
        <authorList>
            <person name="Kim I."/>
        </authorList>
    </citation>
    <scope>NUCLEOTIDE SEQUENCE [LARGE SCALE GENOMIC DNA]</scope>
    <source>
        <strain evidence="9 10">DD2A</strain>
    </source>
</reference>
<keyword evidence="5 7" id="KW-0472">Membrane</keyword>
<dbReference type="GO" id="GO:0005886">
    <property type="term" value="C:plasma membrane"/>
    <property type="evidence" value="ECO:0007669"/>
    <property type="project" value="UniProtKB-SubCell"/>
</dbReference>
<evidence type="ECO:0000256" key="4">
    <source>
        <dbReference type="ARBA" id="ARBA00022989"/>
    </source>
</evidence>
<evidence type="ECO:0000259" key="8">
    <source>
        <dbReference type="Pfam" id="PF13396"/>
    </source>
</evidence>
<dbReference type="RefSeq" id="WP_147924801.1">
    <property type="nucleotide sequence ID" value="NZ_VKAC01000001.1"/>
</dbReference>
<keyword evidence="2" id="KW-1003">Cell membrane</keyword>
<proteinExistence type="predicted"/>
<evidence type="ECO:0000256" key="1">
    <source>
        <dbReference type="ARBA" id="ARBA00004651"/>
    </source>
</evidence>
<organism evidence="9 10">
    <name type="scientific">Quadrisphaera setariae</name>
    <dbReference type="NCBI Taxonomy" id="2593304"/>
    <lineage>
        <taxon>Bacteria</taxon>
        <taxon>Bacillati</taxon>
        <taxon>Actinomycetota</taxon>
        <taxon>Actinomycetes</taxon>
        <taxon>Kineosporiales</taxon>
        <taxon>Kineosporiaceae</taxon>
        <taxon>Quadrisphaera</taxon>
    </lineage>
</organism>
<feature type="transmembrane region" description="Helical" evidence="7">
    <location>
        <begin position="28"/>
        <end position="52"/>
    </location>
</feature>
<feature type="compositionally biased region" description="Basic and acidic residues" evidence="6">
    <location>
        <begin position="81"/>
        <end position="93"/>
    </location>
</feature>
<dbReference type="Proteomes" id="UP000321234">
    <property type="component" value="Unassembled WGS sequence"/>
</dbReference>
<dbReference type="EMBL" id="VKAC01000001">
    <property type="protein sequence ID" value="TXR58192.1"/>
    <property type="molecule type" value="Genomic_DNA"/>
</dbReference>
<keyword evidence="3 7" id="KW-0812">Transmembrane</keyword>
<evidence type="ECO:0000313" key="10">
    <source>
        <dbReference type="Proteomes" id="UP000321234"/>
    </source>
</evidence>
<keyword evidence="10" id="KW-1185">Reference proteome</keyword>
<feature type="region of interest" description="Disordered" evidence="6">
    <location>
        <begin position="57"/>
        <end position="93"/>
    </location>
</feature>
<gene>
    <name evidence="9" type="ORF">FMM08_00140</name>
</gene>
<evidence type="ECO:0000256" key="3">
    <source>
        <dbReference type="ARBA" id="ARBA00022692"/>
    </source>
</evidence>
<evidence type="ECO:0000256" key="5">
    <source>
        <dbReference type="ARBA" id="ARBA00023136"/>
    </source>
</evidence>
<feature type="domain" description="Cardiolipin synthase N-terminal" evidence="8">
    <location>
        <begin position="9"/>
        <end position="54"/>
    </location>
</feature>
<dbReference type="OrthoDB" id="3298527at2"/>
<evidence type="ECO:0000256" key="2">
    <source>
        <dbReference type="ARBA" id="ARBA00022475"/>
    </source>
</evidence>
<accession>A0A5C8ZJX0</accession>
<sequence length="93" mass="9810">MLVALVALVLGIYALVDCLRTTGAQVRGLPVAVWVAVIVLLPVVGPLAWLLAGRTHGDRPAPPVSAPRGAAPKGPDDDEDFLRSLDRKHRGDV</sequence>
<evidence type="ECO:0000256" key="6">
    <source>
        <dbReference type="SAM" id="MobiDB-lite"/>
    </source>
</evidence>
<evidence type="ECO:0000256" key="7">
    <source>
        <dbReference type="SAM" id="Phobius"/>
    </source>
</evidence>
<dbReference type="InterPro" id="IPR027379">
    <property type="entry name" value="CLS_N"/>
</dbReference>
<dbReference type="AlphaFoldDB" id="A0A5C8ZJX0"/>
<evidence type="ECO:0000313" key="9">
    <source>
        <dbReference type="EMBL" id="TXR58192.1"/>
    </source>
</evidence>
<comment type="subcellular location">
    <subcellularLocation>
        <location evidence="1">Cell membrane</location>
        <topology evidence="1">Multi-pass membrane protein</topology>
    </subcellularLocation>
</comment>
<keyword evidence="4 7" id="KW-1133">Transmembrane helix</keyword>
<comment type="caution">
    <text evidence="9">The sequence shown here is derived from an EMBL/GenBank/DDBJ whole genome shotgun (WGS) entry which is preliminary data.</text>
</comment>
<protein>
    <submittedName>
        <fullName evidence="9">PLDc_N domain-containing protein</fullName>
    </submittedName>
</protein>